<dbReference type="PANTHER" id="PTHR24092:SF81">
    <property type="entry name" value="PHOSPHOLIPID-TRANSPORTING ATPASE VA"/>
    <property type="match status" value="1"/>
</dbReference>
<dbReference type="Gene3D" id="3.40.50.1000">
    <property type="entry name" value="HAD superfamily/HAD-like"/>
    <property type="match status" value="1"/>
</dbReference>
<evidence type="ECO:0000256" key="3">
    <source>
        <dbReference type="ARBA" id="ARBA00022842"/>
    </source>
</evidence>
<sequence length="201" mass="22646">MASDFAVPKFRYLERLLIVHGHWCYSRLANMVLYFFYKNTAVMASDFAVPKFRYLERLLIVHGHWCYSRLANMVLYFFYKNTEACEALLDQCLRYVQSCSPQRTAGSLSVGFAPLCPPSEATASGPSLVIDGRSLAYALQKNLEDKFLFLAKQCRSVLCCRSTPLQKSMVVKLVRSKLKAMTLAIGKYPGRMASSCAAAFS</sequence>
<comment type="subcellular location">
    <subcellularLocation>
        <location evidence="1">Membrane</location>
        <topology evidence="1">Multi-pass membrane protein</topology>
    </subcellularLocation>
</comment>
<keyword evidence="2" id="KW-0479">Metal-binding</keyword>
<dbReference type="GO" id="GO:0140326">
    <property type="term" value="F:ATPase-coupled intramembrane lipid transporter activity"/>
    <property type="evidence" value="ECO:0007669"/>
    <property type="project" value="TreeGrafter"/>
</dbReference>
<evidence type="ECO:0000256" key="2">
    <source>
        <dbReference type="ARBA" id="ARBA00022723"/>
    </source>
</evidence>
<name>A0A212CSD7_CEREH</name>
<dbReference type="Proteomes" id="UP000242450">
    <property type="component" value="Chromosome 13"/>
</dbReference>
<protein>
    <recommendedName>
        <fullName evidence="4">P-type ATPase C-terminal domain-containing protein</fullName>
    </recommendedName>
</protein>
<dbReference type="OrthoDB" id="377733at2759"/>
<proteinExistence type="predicted"/>
<accession>A0A212CSD7</accession>
<dbReference type="Pfam" id="PF16212">
    <property type="entry name" value="PhoLip_ATPase_C"/>
    <property type="match status" value="1"/>
</dbReference>
<dbReference type="GO" id="GO:0045332">
    <property type="term" value="P:phospholipid translocation"/>
    <property type="evidence" value="ECO:0007669"/>
    <property type="project" value="TreeGrafter"/>
</dbReference>
<dbReference type="GO" id="GO:0005886">
    <property type="term" value="C:plasma membrane"/>
    <property type="evidence" value="ECO:0007669"/>
    <property type="project" value="TreeGrafter"/>
</dbReference>
<reference evidence="5 6" key="1">
    <citation type="journal article" date="2018" name="Mol. Genet. Genomics">
        <title>The red deer Cervus elaphus genome CerEla1.0: sequencing, annotating, genes, and chromosomes.</title>
        <authorList>
            <person name="Bana N.A."/>
            <person name="Nyiri A."/>
            <person name="Nagy J."/>
            <person name="Frank K."/>
            <person name="Nagy T."/>
            <person name="Steger V."/>
            <person name="Schiller M."/>
            <person name="Lakatos P."/>
            <person name="Sugar L."/>
            <person name="Horn P."/>
            <person name="Barta E."/>
            <person name="Orosz L."/>
        </authorList>
    </citation>
    <scope>NUCLEOTIDE SEQUENCE [LARGE SCALE GENOMIC DNA]</scope>
    <source>
        <strain evidence="5">Hungarian</strain>
    </source>
</reference>
<evidence type="ECO:0000256" key="1">
    <source>
        <dbReference type="ARBA" id="ARBA00004141"/>
    </source>
</evidence>
<dbReference type="PANTHER" id="PTHR24092">
    <property type="entry name" value="PROBABLE PHOSPHOLIPID-TRANSPORTING ATPASE"/>
    <property type="match status" value="1"/>
</dbReference>
<keyword evidence="3" id="KW-0460">Magnesium</keyword>
<keyword evidence="6" id="KW-1185">Reference proteome</keyword>
<dbReference type="InterPro" id="IPR023214">
    <property type="entry name" value="HAD_sf"/>
</dbReference>
<dbReference type="GO" id="GO:0046872">
    <property type="term" value="F:metal ion binding"/>
    <property type="evidence" value="ECO:0007669"/>
    <property type="project" value="UniProtKB-KW"/>
</dbReference>
<dbReference type="AlphaFoldDB" id="A0A212CSD7"/>
<dbReference type="InterPro" id="IPR032630">
    <property type="entry name" value="P_typ_ATPase_c"/>
</dbReference>
<evidence type="ECO:0000313" key="5">
    <source>
        <dbReference type="EMBL" id="OWK08825.1"/>
    </source>
</evidence>
<feature type="domain" description="P-type ATPase C-terminal" evidence="4">
    <location>
        <begin position="42"/>
        <end position="82"/>
    </location>
</feature>
<gene>
    <name evidence="5" type="ORF">Celaphus_00015133</name>
</gene>
<comment type="caution">
    <text evidence="5">The sequence shown here is derived from an EMBL/GenBank/DDBJ whole genome shotgun (WGS) entry which is preliminary data.</text>
</comment>
<evidence type="ECO:0000259" key="4">
    <source>
        <dbReference type="Pfam" id="PF16212"/>
    </source>
</evidence>
<organism evidence="5 6">
    <name type="scientific">Cervus elaphus hippelaphus</name>
    <name type="common">European red deer</name>
    <dbReference type="NCBI Taxonomy" id="46360"/>
    <lineage>
        <taxon>Eukaryota</taxon>
        <taxon>Metazoa</taxon>
        <taxon>Chordata</taxon>
        <taxon>Craniata</taxon>
        <taxon>Vertebrata</taxon>
        <taxon>Euteleostomi</taxon>
        <taxon>Mammalia</taxon>
        <taxon>Eutheria</taxon>
        <taxon>Laurasiatheria</taxon>
        <taxon>Artiodactyla</taxon>
        <taxon>Ruminantia</taxon>
        <taxon>Pecora</taxon>
        <taxon>Cervidae</taxon>
        <taxon>Cervinae</taxon>
        <taxon>Cervus</taxon>
    </lineage>
</organism>
<evidence type="ECO:0000313" key="6">
    <source>
        <dbReference type="Proteomes" id="UP000242450"/>
    </source>
</evidence>
<dbReference type="EMBL" id="MKHE01000013">
    <property type="protein sequence ID" value="OWK08825.1"/>
    <property type="molecule type" value="Genomic_DNA"/>
</dbReference>